<dbReference type="InterPro" id="IPR006135">
    <property type="entry name" value="T3SS_substrate_exporter"/>
</dbReference>
<evidence type="ECO:0000256" key="2">
    <source>
        <dbReference type="SAM" id="Phobius"/>
    </source>
</evidence>
<dbReference type="PRINTS" id="PR00950">
    <property type="entry name" value="TYPE3IMSPROT"/>
</dbReference>
<accession>A0A7Y9RYS9</accession>
<keyword evidence="2" id="KW-0472">Membrane</keyword>
<dbReference type="AlphaFoldDB" id="A0A7Y9RYS9"/>
<keyword evidence="3" id="KW-0966">Cell projection</keyword>
<evidence type="ECO:0000313" key="3">
    <source>
        <dbReference type="EMBL" id="NYG58735.1"/>
    </source>
</evidence>
<evidence type="ECO:0000313" key="4">
    <source>
        <dbReference type="Proteomes" id="UP000540656"/>
    </source>
</evidence>
<reference evidence="3 4" key="1">
    <citation type="submission" date="2020-07" db="EMBL/GenBank/DDBJ databases">
        <title>Sequencing the genomes of 1000 actinobacteria strains.</title>
        <authorList>
            <person name="Klenk H.-P."/>
        </authorList>
    </citation>
    <scope>NUCLEOTIDE SEQUENCE [LARGE SCALE GENOMIC DNA]</scope>
    <source>
        <strain evidence="3 4">DSM 23819</strain>
    </source>
</reference>
<dbReference type="GO" id="GO:0009306">
    <property type="term" value="P:protein secretion"/>
    <property type="evidence" value="ECO:0007669"/>
    <property type="project" value="InterPro"/>
</dbReference>
<name>A0A7Y9RYS9_9ACTN</name>
<feature type="region of interest" description="Disordered" evidence="1">
    <location>
        <begin position="1"/>
        <end position="28"/>
    </location>
</feature>
<dbReference type="GO" id="GO:0005886">
    <property type="term" value="C:plasma membrane"/>
    <property type="evidence" value="ECO:0007669"/>
    <property type="project" value="TreeGrafter"/>
</dbReference>
<proteinExistence type="predicted"/>
<dbReference type="Proteomes" id="UP000540656">
    <property type="component" value="Unassembled WGS sequence"/>
</dbReference>
<dbReference type="InterPro" id="IPR029025">
    <property type="entry name" value="T3SS_substrate_exporter_C"/>
</dbReference>
<feature type="transmembrane region" description="Helical" evidence="2">
    <location>
        <begin position="152"/>
        <end position="174"/>
    </location>
</feature>
<comment type="caution">
    <text evidence="3">The sequence shown here is derived from an EMBL/GenBank/DDBJ whole genome shotgun (WGS) entry which is preliminary data.</text>
</comment>
<dbReference type="SUPFAM" id="SSF160544">
    <property type="entry name" value="EscU C-terminal domain-like"/>
    <property type="match status" value="1"/>
</dbReference>
<dbReference type="Gene3D" id="3.40.1690.10">
    <property type="entry name" value="secretion proteins EscU"/>
    <property type="match status" value="1"/>
</dbReference>
<keyword evidence="2" id="KW-1133">Transmembrane helix</keyword>
<dbReference type="Pfam" id="PF01312">
    <property type="entry name" value="Bac_export_2"/>
    <property type="match status" value="1"/>
</dbReference>
<evidence type="ECO:0000256" key="1">
    <source>
        <dbReference type="SAM" id="MobiDB-lite"/>
    </source>
</evidence>
<dbReference type="PANTHER" id="PTHR30531:SF12">
    <property type="entry name" value="FLAGELLAR BIOSYNTHETIC PROTEIN FLHB"/>
    <property type="match status" value="1"/>
</dbReference>
<protein>
    <submittedName>
        <fullName evidence="3">Flagellar biosynthetic protein FlhB</fullName>
    </submittedName>
</protein>
<sequence length="383" mass="40509">MSDSAGEKTEKPTAKKNKENRKEGQVPRTQELGGWASMMVVALALPPLLGRELSLLIELLRGALRAAEDPTVPVALAILREGLLHTFFTLLLLGAAVMVMGVGAALAQGGFFLATKSVKPTFAKLNPIKGAKRIFGTQALWEGGKMLIKSSLVAILVYGAIQSMMPLLGGYVPIETMLSIVGDHALGLIRNIAIAGLVMAGADYAMARRRIGKQTRMSKEEVKQENKQTEGDPMLKGAIRSRQLAASRNRMLADVVQADVVLVNPTHVAVALAYDPVKGAPRVVARGAGVIAAKIRETAAGADVPLVRDIALARALHSSTKVGQEIPPELFAAVAQILAFVISRRGRGHVGGTHRSPRSEADLPAVPVAGRRRRTPAALAAPA</sequence>
<feature type="transmembrane region" description="Helical" evidence="2">
    <location>
        <begin position="87"/>
        <end position="114"/>
    </location>
</feature>
<keyword evidence="4" id="KW-1185">Reference proteome</keyword>
<feature type="region of interest" description="Disordered" evidence="1">
    <location>
        <begin position="349"/>
        <end position="383"/>
    </location>
</feature>
<keyword evidence="2" id="KW-0812">Transmembrane</keyword>
<gene>
    <name evidence="3" type="ORF">BJ980_001658</name>
</gene>
<dbReference type="RefSeq" id="WP_179501869.1">
    <property type="nucleotide sequence ID" value="NZ_JACCAA010000001.1"/>
</dbReference>
<dbReference type="PANTHER" id="PTHR30531">
    <property type="entry name" value="FLAGELLAR BIOSYNTHETIC PROTEIN FLHB"/>
    <property type="match status" value="1"/>
</dbReference>
<feature type="transmembrane region" description="Helical" evidence="2">
    <location>
        <begin position="186"/>
        <end position="207"/>
    </location>
</feature>
<dbReference type="EMBL" id="JACCAA010000001">
    <property type="protein sequence ID" value="NYG58735.1"/>
    <property type="molecule type" value="Genomic_DNA"/>
</dbReference>
<keyword evidence="3" id="KW-0969">Cilium</keyword>
<organism evidence="3 4">
    <name type="scientific">Nocardioides daedukensis</name>
    <dbReference type="NCBI Taxonomy" id="634462"/>
    <lineage>
        <taxon>Bacteria</taxon>
        <taxon>Bacillati</taxon>
        <taxon>Actinomycetota</taxon>
        <taxon>Actinomycetes</taxon>
        <taxon>Propionibacteriales</taxon>
        <taxon>Nocardioidaceae</taxon>
        <taxon>Nocardioides</taxon>
    </lineage>
</organism>
<keyword evidence="3" id="KW-0282">Flagellum</keyword>
<feature type="compositionally biased region" description="Basic and acidic residues" evidence="1">
    <location>
        <begin position="1"/>
        <end position="25"/>
    </location>
</feature>